<evidence type="ECO:0000256" key="1">
    <source>
        <dbReference type="ARBA" id="ARBA00000707"/>
    </source>
</evidence>
<proteinExistence type="predicted"/>
<feature type="compositionally biased region" description="Basic and acidic residues" evidence="4">
    <location>
        <begin position="977"/>
        <end position="988"/>
    </location>
</feature>
<dbReference type="EC" id="3.4.19.12" evidence="2"/>
<organism evidence="6 7">
    <name type="scientific">Chunga burmeisteri</name>
    <name type="common">Black-legged seriema</name>
    <dbReference type="NCBI Taxonomy" id="1352770"/>
    <lineage>
        <taxon>Eukaryota</taxon>
        <taxon>Metazoa</taxon>
        <taxon>Chordata</taxon>
        <taxon>Craniata</taxon>
        <taxon>Vertebrata</taxon>
        <taxon>Euteleostomi</taxon>
        <taxon>Archelosauria</taxon>
        <taxon>Archosauria</taxon>
        <taxon>Dinosauria</taxon>
        <taxon>Saurischia</taxon>
        <taxon>Theropoda</taxon>
        <taxon>Coelurosauria</taxon>
        <taxon>Aves</taxon>
        <taxon>Neognathae</taxon>
        <taxon>Neoaves</taxon>
        <taxon>Telluraves</taxon>
        <taxon>Australaves</taxon>
        <taxon>Cariamiformes</taxon>
        <taxon>Cariamidae</taxon>
        <taxon>Chunga</taxon>
    </lineage>
</organism>
<comment type="caution">
    <text evidence="6">The sequence shown here is derived from an EMBL/GenBank/DDBJ whole genome shotgun (WGS) entry which is preliminary data.</text>
</comment>
<accession>A0A7K5GAH6</accession>
<evidence type="ECO:0000259" key="5">
    <source>
        <dbReference type="PROSITE" id="PS50235"/>
    </source>
</evidence>
<sequence length="1145" mass="126040">SVSLQNIVSKNAMQYRGNAQHDAQEFLLWLLDRVHEDLNNVVNYSGMPPLKPPLEDDVLFEGPAFPISSTFVQELFQAQYRSSLTCPHCQKQSNTFDPFLCISLPIPLPHTRPLYITVVYQGKCSHCMRIGVAVPVSGTVARLREAVSSETKIPTEQIVLTEMYYDGFHRSFCDTDDLDTIHESDCIFAFETPEIFRPEGILSQRGIHVNNNLNNLKCGTEHSRTIPYSQGTVKSGKLEQSSTKPAANDKIVLLVCNRACTGQQSKRFGLPFVLHLEKTIAWDILQKEILEKMQYFLRPTACMQVCPFSLRVVSVVGITYLLPQEERPLCHPTVERALKSCGQGGTAHVKLVVEWDKETKDYLFVNTEEEYIPDSESVRQQRELHHQPQTCTLSQCFQLYTKEEQLAPDDAWRCPHCKQLQQGSITLSLWTLPDVLIIHLKRFRQEGDRRMKLQNMVKFPLSGLDMTPHVVKRSQSSWSLPSHWSPWRRPYGLGRDPEDYIYDLYAVCNHHGTMQGGHYTGKYPAILSYCKNSVDGQWYCFDDSDVQQLSENEVCKQTAYILFYQRRTAIPSWSANSSVAGSTSSSLCEHWVSRLPGSKQPSIASAASSRRTSLASLSESVELTGERSEDDGGFSTRPFVRSVQRQSLSSRSSVTSPLAVSENGVRPSWSLSAKLQLRSNSPSRFSGDSPVHTSASTLEKIGEAADDKVSTSCFGSLRNLSSSYLEPCDGSRREHRTARRAPLAVMEGAFREESVVRTSSSDLSDGYGKSSVQPDRNHPALDPFDNNNQIAFVDQSDSVDSSPVKEVKAPSGTGLAAEKADDTPKKIHSSKGISEPDKSLRKGRTVLSTQETKVSHSSPPALKSSQKVSRSRSKMDSSRASGRHGSPAPTQARKDHSTKPLEVALPSALQKQKSGGSPSSTAAKRTPSSSLTKGSSAGKSRTSDRSLSREGSKISLGSDKTSVTSSSRTSSPRISHSRSDSRAVDSKHVRSSSMASLRSPNVGVRSGLKRDSKSEEKGLSFFKSALRQKETRRSADLGKTTMLSKKAGSGSSKSGSKSVLEDKSEKGVVPPASQTNASITAKEKLVPKDATPNKHSLLSSRKSKSSQIDPGVQSPPSSGKQSADKPLKKLPSSMQVSVRPSLEPQ</sequence>
<reference evidence="6 7" key="1">
    <citation type="submission" date="2019-09" db="EMBL/GenBank/DDBJ databases">
        <title>Bird 10,000 Genomes (B10K) Project - Family phase.</title>
        <authorList>
            <person name="Zhang G."/>
        </authorList>
    </citation>
    <scope>NUCLEOTIDE SEQUENCE [LARGE SCALE GENOMIC DNA]</scope>
    <source>
        <strain evidence="6">B10K-CU-031-22</strain>
    </source>
</reference>
<feature type="non-terminal residue" evidence="6">
    <location>
        <position position="1"/>
    </location>
</feature>
<dbReference type="SUPFAM" id="SSF54001">
    <property type="entry name" value="Cysteine proteinases"/>
    <property type="match status" value="1"/>
</dbReference>
<dbReference type="FunFam" id="3.90.70.10:FF:000048">
    <property type="entry name" value="Ubiquitin carboxyl-terminal hydrolase 31"/>
    <property type="match status" value="1"/>
</dbReference>
<dbReference type="EMBL" id="VZRC01000074">
    <property type="protein sequence ID" value="NWS53998.1"/>
    <property type="molecule type" value="Genomic_DNA"/>
</dbReference>
<dbReference type="PANTHER" id="PTHR21646:SF44">
    <property type="entry name" value="UBIQUITIN CARBOXYL-TERMINAL HYDROLASE 31"/>
    <property type="match status" value="1"/>
</dbReference>
<evidence type="ECO:0000313" key="7">
    <source>
        <dbReference type="Proteomes" id="UP000541181"/>
    </source>
</evidence>
<comment type="catalytic activity">
    <reaction evidence="1">
        <text>Thiol-dependent hydrolysis of ester, thioester, amide, peptide and isopeptide bonds formed by the C-terminal Gly of ubiquitin (a 76-residue protein attached to proteins as an intracellular targeting signal).</text>
        <dbReference type="EC" id="3.4.19.12"/>
    </reaction>
</comment>
<dbReference type="GO" id="GO:0016579">
    <property type="term" value="P:protein deubiquitination"/>
    <property type="evidence" value="ECO:0007669"/>
    <property type="project" value="InterPro"/>
</dbReference>
<dbReference type="PANTHER" id="PTHR21646">
    <property type="entry name" value="UBIQUITIN CARBOXYL-TERMINAL HYDROLASE"/>
    <property type="match status" value="1"/>
</dbReference>
<evidence type="ECO:0000256" key="2">
    <source>
        <dbReference type="ARBA" id="ARBA00012759"/>
    </source>
</evidence>
<feature type="compositionally biased region" description="Polar residues" evidence="4">
    <location>
        <begin position="909"/>
        <end position="940"/>
    </location>
</feature>
<dbReference type="InterPro" id="IPR050185">
    <property type="entry name" value="Ub_carboxyl-term_hydrolase"/>
</dbReference>
<evidence type="ECO:0000313" key="6">
    <source>
        <dbReference type="EMBL" id="NWS53998.1"/>
    </source>
</evidence>
<dbReference type="OrthoDB" id="292964at2759"/>
<evidence type="ECO:0000256" key="4">
    <source>
        <dbReference type="SAM" id="MobiDB-lite"/>
    </source>
</evidence>
<gene>
    <name evidence="6" type="primary">Usp31</name>
    <name evidence="6" type="ORF">CHUBUR_R06158</name>
</gene>
<dbReference type="InterPro" id="IPR001394">
    <property type="entry name" value="Peptidase_C19_UCH"/>
</dbReference>
<feature type="compositionally biased region" description="Low complexity" evidence="4">
    <location>
        <begin position="1044"/>
        <end position="1058"/>
    </location>
</feature>
<keyword evidence="3 6" id="KW-0378">Hydrolase</keyword>
<feature type="compositionally biased region" description="Low complexity" evidence="4">
    <location>
        <begin position="793"/>
        <end position="802"/>
    </location>
</feature>
<feature type="compositionally biased region" description="Polar residues" evidence="4">
    <location>
        <begin position="846"/>
        <end position="858"/>
    </location>
</feature>
<dbReference type="Proteomes" id="UP000541181">
    <property type="component" value="Unassembled WGS sequence"/>
</dbReference>
<feature type="region of interest" description="Disordered" evidence="4">
    <location>
        <begin position="618"/>
        <end position="638"/>
    </location>
</feature>
<feature type="domain" description="USP" evidence="5">
    <location>
        <begin position="1"/>
        <end position="567"/>
    </location>
</feature>
<dbReference type="InterPro" id="IPR018200">
    <property type="entry name" value="USP_CS"/>
</dbReference>
<feature type="compositionally biased region" description="Basic and acidic residues" evidence="4">
    <location>
        <begin position="1027"/>
        <end position="1036"/>
    </location>
</feature>
<dbReference type="GO" id="GO:0004843">
    <property type="term" value="F:cysteine-type deubiquitinase activity"/>
    <property type="evidence" value="ECO:0007669"/>
    <property type="project" value="UniProtKB-EC"/>
</dbReference>
<dbReference type="AlphaFoldDB" id="A0A7K5GAH6"/>
<keyword evidence="7" id="KW-1185">Reference proteome</keyword>
<dbReference type="PROSITE" id="PS50235">
    <property type="entry name" value="USP_3"/>
    <property type="match status" value="1"/>
</dbReference>
<feature type="compositionally biased region" description="Basic and acidic residues" evidence="4">
    <location>
        <begin position="941"/>
        <end position="952"/>
    </location>
</feature>
<dbReference type="Gene3D" id="3.90.70.10">
    <property type="entry name" value="Cysteine proteinases"/>
    <property type="match status" value="2"/>
</dbReference>
<protein>
    <recommendedName>
        <fullName evidence="2">ubiquitinyl hydrolase 1</fullName>
        <ecNumber evidence="2">3.4.19.12</ecNumber>
    </recommendedName>
</protein>
<feature type="non-terminal residue" evidence="6">
    <location>
        <position position="1145"/>
    </location>
</feature>
<feature type="region of interest" description="Disordered" evidence="4">
    <location>
        <begin position="752"/>
        <end position="1145"/>
    </location>
</feature>
<feature type="compositionally biased region" description="Basic and acidic residues" evidence="4">
    <location>
        <begin position="1008"/>
        <end position="1018"/>
    </location>
</feature>
<dbReference type="Pfam" id="PF00443">
    <property type="entry name" value="UCH"/>
    <property type="match status" value="1"/>
</dbReference>
<dbReference type="InterPro" id="IPR028889">
    <property type="entry name" value="USP"/>
</dbReference>
<name>A0A7K5GAH6_9AVES</name>
<feature type="compositionally biased region" description="Low complexity" evidence="4">
    <location>
        <begin position="955"/>
        <end position="974"/>
    </location>
</feature>
<evidence type="ECO:0000256" key="3">
    <source>
        <dbReference type="ARBA" id="ARBA00022801"/>
    </source>
</evidence>
<dbReference type="CDD" id="cd02674">
    <property type="entry name" value="Peptidase_C19R"/>
    <property type="match status" value="1"/>
</dbReference>
<dbReference type="PROSITE" id="PS00973">
    <property type="entry name" value="USP_2"/>
    <property type="match status" value="1"/>
</dbReference>
<dbReference type="InterPro" id="IPR038765">
    <property type="entry name" value="Papain-like_cys_pep_sf"/>
</dbReference>
<feature type="compositionally biased region" description="Polar residues" evidence="4">
    <location>
        <begin position="1132"/>
        <end position="1145"/>
    </location>
</feature>